<dbReference type="Proteomes" id="UP001055879">
    <property type="component" value="Linkage Group LG15"/>
</dbReference>
<proteinExistence type="predicted"/>
<name>A0ACB8XT24_ARCLA</name>
<evidence type="ECO:0000313" key="2">
    <source>
        <dbReference type="Proteomes" id="UP001055879"/>
    </source>
</evidence>
<sequence>MYKRFEMCKTSNIFDLESITKFPKSSFLRLLLSSEFSGMGRRHLLYLLYTSSVRPPASTPYFIAPPPFLIRKGYSQESSSKGNNGHETMTHERAPSTLEEFKRLEEDKASQGVASQTVEKGKNGVVEAATGDGSFESVKESFKETVGVGDFRRPGEE</sequence>
<dbReference type="EMBL" id="CM042061">
    <property type="protein sequence ID" value="KAI3673822.1"/>
    <property type="molecule type" value="Genomic_DNA"/>
</dbReference>
<organism evidence="1 2">
    <name type="scientific">Arctium lappa</name>
    <name type="common">Greater burdock</name>
    <name type="synonym">Lappa major</name>
    <dbReference type="NCBI Taxonomy" id="4217"/>
    <lineage>
        <taxon>Eukaryota</taxon>
        <taxon>Viridiplantae</taxon>
        <taxon>Streptophyta</taxon>
        <taxon>Embryophyta</taxon>
        <taxon>Tracheophyta</taxon>
        <taxon>Spermatophyta</taxon>
        <taxon>Magnoliopsida</taxon>
        <taxon>eudicotyledons</taxon>
        <taxon>Gunneridae</taxon>
        <taxon>Pentapetalae</taxon>
        <taxon>asterids</taxon>
        <taxon>campanulids</taxon>
        <taxon>Asterales</taxon>
        <taxon>Asteraceae</taxon>
        <taxon>Carduoideae</taxon>
        <taxon>Cardueae</taxon>
        <taxon>Arctiinae</taxon>
        <taxon>Arctium</taxon>
    </lineage>
</organism>
<evidence type="ECO:0000313" key="1">
    <source>
        <dbReference type="EMBL" id="KAI3673822.1"/>
    </source>
</evidence>
<protein>
    <submittedName>
        <fullName evidence="1">Uncharacterized protein</fullName>
    </submittedName>
</protein>
<gene>
    <name evidence="1" type="ORF">L6452_39952</name>
</gene>
<reference evidence="1 2" key="2">
    <citation type="journal article" date="2022" name="Mol. Ecol. Resour.">
        <title>The genomes of chicory, endive, great burdock and yacon provide insights into Asteraceae paleo-polyploidization history and plant inulin production.</title>
        <authorList>
            <person name="Fan W."/>
            <person name="Wang S."/>
            <person name="Wang H."/>
            <person name="Wang A."/>
            <person name="Jiang F."/>
            <person name="Liu H."/>
            <person name="Zhao H."/>
            <person name="Xu D."/>
            <person name="Zhang Y."/>
        </authorList>
    </citation>
    <scope>NUCLEOTIDE SEQUENCE [LARGE SCALE GENOMIC DNA]</scope>
    <source>
        <strain evidence="2">cv. Niubang</strain>
    </source>
</reference>
<accession>A0ACB8XT24</accession>
<comment type="caution">
    <text evidence="1">The sequence shown here is derived from an EMBL/GenBank/DDBJ whole genome shotgun (WGS) entry which is preliminary data.</text>
</comment>
<reference evidence="2" key="1">
    <citation type="journal article" date="2022" name="Mol. Ecol. Resour.">
        <title>The genomes of chicory, endive, great burdock and yacon provide insights into Asteraceae palaeo-polyploidization history and plant inulin production.</title>
        <authorList>
            <person name="Fan W."/>
            <person name="Wang S."/>
            <person name="Wang H."/>
            <person name="Wang A."/>
            <person name="Jiang F."/>
            <person name="Liu H."/>
            <person name="Zhao H."/>
            <person name="Xu D."/>
            <person name="Zhang Y."/>
        </authorList>
    </citation>
    <scope>NUCLEOTIDE SEQUENCE [LARGE SCALE GENOMIC DNA]</scope>
    <source>
        <strain evidence="2">cv. Niubang</strain>
    </source>
</reference>
<keyword evidence="2" id="KW-1185">Reference proteome</keyword>